<evidence type="ECO:0000313" key="2">
    <source>
        <dbReference type="Proteomes" id="UP000321046"/>
    </source>
</evidence>
<protein>
    <submittedName>
        <fullName evidence="1">DUF5063 domain-containing protein</fullName>
    </submittedName>
</protein>
<comment type="caution">
    <text evidence="1">The sequence shown here is derived from an EMBL/GenBank/DDBJ whole genome shotgun (WGS) entry which is preliminary data.</text>
</comment>
<evidence type="ECO:0000313" key="1">
    <source>
        <dbReference type="EMBL" id="TXD34859.1"/>
    </source>
</evidence>
<accession>A0A5C6XBW7</accession>
<dbReference type="EMBL" id="VOSL01000053">
    <property type="protein sequence ID" value="TXD34859.1"/>
    <property type="molecule type" value="Genomic_DNA"/>
</dbReference>
<dbReference type="Proteomes" id="UP000321046">
    <property type="component" value="Unassembled WGS sequence"/>
</dbReference>
<reference evidence="1 2" key="1">
    <citation type="submission" date="2019-08" db="EMBL/GenBank/DDBJ databases">
        <title>Bradymonadales sp. TMQ2.</title>
        <authorList>
            <person name="Liang Q."/>
        </authorList>
    </citation>
    <scope>NUCLEOTIDE SEQUENCE [LARGE SCALE GENOMIC DNA]</scope>
    <source>
        <strain evidence="1 2">TMQ2</strain>
    </source>
</reference>
<sequence length="167" mass="19508">MHTGLMSTELFCYRARAFCNLIENTSHYGHKELQHLVSALALLYSEANRLILCDVDEVDDEQQPPSVKQTEREVIVNRITAALHQEYYRVVDPLNIYESPAPTMSQISDDLTDIWQELTIGLRLWDRVNAKDRRLAQWHWAFSFSSHWGLHAVNAITYMHHTLARMR</sequence>
<name>A0A5C6XBW7_9DELT</name>
<dbReference type="InterPro" id="IPR038312">
    <property type="entry name" value="DUF5063_sf"/>
</dbReference>
<dbReference type="Gene3D" id="1.20.120.1550">
    <property type="entry name" value="Protein of unknown function DUF5063"/>
    <property type="match status" value="1"/>
</dbReference>
<dbReference type="OrthoDB" id="5514040at2"/>
<proteinExistence type="predicted"/>
<dbReference type="InterPro" id="IPR032025">
    <property type="entry name" value="DUF5063"/>
</dbReference>
<dbReference type="Pfam" id="PF16702">
    <property type="entry name" value="DUF5063"/>
    <property type="match status" value="1"/>
</dbReference>
<gene>
    <name evidence="1" type="ORF">FRC96_12425</name>
</gene>
<dbReference type="AlphaFoldDB" id="A0A5C6XBW7"/>
<organism evidence="1 2">
    <name type="scientific">Lujinxingia vulgaris</name>
    <dbReference type="NCBI Taxonomy" id="2600176"/>
    <lineage>
        <taxon>Bacteria</taxon>
        <taxon>Deltaproteobacteria</taxon>
        <taxon>Bradymonadales</taxon>
        <taxon>Lujinxingiaceae</taxon>
        <taxon>Lujinxingia</taxon>
    </lineage>
</organism>